<sequence length="72" mass="8528">MSISLFFIASNVKINLSLLRVRIFVVAIFVIEEFFKEFFVIDELLFFIWGKQCICIVYMIVLIVANYIISRK</sequence>
<reference evidence="2 3" key="1">
    <citation type="submission" date="2016-04" db="EMBL/GenBank/DDBJ databases">
        <title>Genome analyses suggest a sexual origin of heterokaryosis in a supposedly ancient asexual fungus.</title>
        <authorList>
            <person name="Ropars J."/>
            <person name="Sedzielewska K."/>
            <person name="Noel J."/>
            <person name="Charron P."/>
            <person name="Farinelli L."/>
            <person name="Marton T."/>
            <person name="Kruger M."/>
            <person name="Pelin A."/>
            <person name="Brachmann A."/>
            <person name="Corradi N."/>
        </authorList>
    </citation>
    <scope>NUCLEOTIDE SEQUENCE [LARGE SCALE GENOMIC DNA]</scope>
    <source>
        <strain evidence="2 3">C2</strain>
    </source>
</reference>
<evidence type="ECO:0000256" key="1">
    <source>
        <dbReference type="SAM" id="Phobius"/>
    </source>
</evidence>
<evidence type="ECO:0000313" key="3">
    <source>
        <dbReference type="Proteomes" id="UP000233469"/>
    </source>
</evidence>
<organism evidence="2 3">
    <name type="scientific">Rhizophagus irregularis</name>
    <dbReference type="NCBI Taxonomy" id="588596"/>
    <lineage>
        <taxon>Eukaryota</taxon>
        <taxon>Fungi</taxon>
        <taxon>Fungi incertae sedis</taxon>
        <taxon>Mucoromycota</taxon>
        <taxon>Glomeromycotina</taxon>
        <taxon>Glomeromycetes</taxon>
        <taxon>Glomerales</taxon>
        <taxon>Glomeraceae</taxon>
        <taxon>Rhizophagus</taxon>
    </lineage>
</organism>
<keyword evidence="1" id="KW-1133">Transmembrane helix</keyword>
<proteinExistence type="predicted"/>
<name>A0A2N1MR45_9GLOM</name>
<protein>
    <submittedName>
        <fullName evidence="2">Uncharacterized protein</fullName>
    </submittedName>
</protein>
<dbReference type="EMBL" id="LLXL01001505">
    <property type="protein sequence ID" value="PKK64114.1"/>
    <property type="molecule type" value="Genomic_DNA"/>
</dbReference>
<comment type="caution">
    <text evidence="2">The sequence shown here is derived from an EMBL/GenBank/DDBJ whole genome shotgun (WGS) entry which is preliminary data.</text>
</comment>
<gene>
    <name evidence="2" type="ORF">RhiirC2_113735</name>
</gene>
<accession>A0A2N1MR45</accession>
<dbReference type="Proteomes" id="UP000233469">
    <property type="component" value="Unassembled WGS sequence"/>
</dbReference>
<reference evidence="2 3" key="2">
    <citation type="submission" date="2017-10" db="EMBL/GenBank/DDBJ databases">
        <title>Extensive intraspecific genome diversity in a model arbuscular mycorrhizal fungus.</title>
        <authorList>
            <person name="Chen E.C.H."/>
            <person name="Morin E."/>
            <person name="Baudet D."/>
            <person name="Noel J."/>
            <person name="Ndikumana S."/>
            <person name="Charron P."/>
            <person name="St-Onge C."/>
            <person name="Giorgi J."/>
            <person name="Grigoriev I.V."/>
            <person name="Roux C."/>
            <person name="Martin F.M."/>
            <person name="Corradi N."/>
        </authorList>
    </citation>
    <scope>NUCLEOTIDE SEQUENCE [LARGE SCALE GENOMIC DNA]</scope>
    <source>
        <strain evidence="2 3">C2</strain>
    </source>
</reference>
<feature type="transmembrane region" description="Helical" evidence="1">
    <location>
        <begin position="12"/>
        <end position="31"/>
    </location>
</feature>
<keyword evidence="1" id="KW-0472">Membrane</keyword>
<keyword evidence="1" id="KW-0812">Transmembrane</keyword>
<evidence type="ECO:0000313" key="2">
    <source>
        <dbReference type="EMBL" id="PKK64114.1"/>
    </source>
</evidence>
<dbReference type="AlphaFoldDB" id="A0A2N1MR45"/>
<feature type="transmembrane region" description="Helical" evidence="1">
    <location>
        <begin position="46"/>
        <end position="69"/>
    </location>
</feature>